<dbReference type="AlphaFoldDB" id="A0A6L5XXK2"/>
<sequence length="476" mass="52302">MRKKLLSFMLVATMTTSLLMGCGNSNTNGSGEQEGGTAATKKDVVTALLPPVSATYQDKINTYIEDFNKENEDIQIEVTTASWEDVTQKLDVQVNAGSPPDIAFIGSSGVTKYLDTGMAVDISKYAEEGMLEDFDENILAYFKNGEGVYGLPAYCEVQCIGGNKEMLEKAGIDWKKIQQEGWTYDEFRESIKKGVIKNGDKINTYGFLFACSGVAAKDYFSIFVKNAGMPAVFDKELKYAYTSKDMLSFLKDLRALIDDGSMPKELSSIDAGKRWNMMLTGQTMITGKGLSSFEKSARDNTKLLEAKDSNAVENSIPLDYVVLPVPVFENGQQSAYGAIDGYICLTGEKEPNEEHLKNVAKVAYYLASGERAANTCQELYLKPICETGRTEYDKLPPIEDKNENNTKAVELLTKQVAEARPDIPADLGAKAIKIEDEVIVPKFQGLLSGEVTPEEMYQAIVDTAHDVFGEDGCVND</sequence>
<comment type="caution">
    <text evidence="7">The sequence shown here is derived from an EMBL/GenBank/DDBJ whole genome shotgun (WGS) entry which is preliminary data.</text>
</comment>
<dbReference type="RefSeq" id="WP_154518997.1">
    <property type="nucleotide sequence ID" value="NZ_VUMT01000008.1"/>
</dbReference>
<dbReference type="InterPro" id="IPR006059">
    <property type="entry name" value="SBP"/>
</dbReference>
<name>A0A6L5XXK2_9FIRM</name>
<proteinExistence type="predicted"/>
<keyword evidence="8" id="KW-1185">Reference proteome</keyword>
<dbReference type="EMBL" id="VUMT01000008">
    <property type="protein sequence ID" value="MSS63596.1"/>
    <property type="molecule type" value="Genomic_DNA"/>
</dbReference>
<dbReference type="Gene3D" id="3.40.190.10">
    <property type="entry name" value="Periplasmic binding protein-like II"/>
    <property type="match status" value="1"/>
</dbReference>
<accession>A0A6L5XXK2</accession>
<feature type="chain" id="PRO_5038524727" evidence="6">
    <location>
        <begin position="21"/>
        <end position="476"/>
    </location>
</feature>
<protein>
    <submittedName>
        <fullName evidence="7">Extracellular solute-binding protein</fullName>
    </submittedName>
</protein>
<keyword evidence="4" id="KW-0564">Palmitate</keyword>
<dbReference type="Pfam" id="PF01547">
    <property type="entry name" value="SBP_bac_1"/>
    <property type="match status" value="1"/>
</dbReference>
<dbReference type="PANTHER" id="PTHR43649:SF33">
    <property type="entry name" value="POLYGALACTURONAN_RHAMNOGALACTURONAN-BINDING PROTEIN YTCQ"/>
    <property type="match status" value="1"/>
</dbReference>
<dbReference type="Proteomes" id="UP000482209">
    <property type="component" value="Unassembled WGS sequence"/>
</dbReference>
<dbReference type="PROSITE" id="PS51257">
    <property type="entry name" value="PROKAR_LIPOPROTEIN"/>
    <property type="match status" value="1"/>
</dbReference>
<feature type="signal peptide" evidence="6">
    <location>
        <begin position="1"/>
        <end position="20"/>
    </location>
</feature>
<evidence type="ECO:0000256" key="1">
    <source>
        <dbReference type="ARBA" id="ARBA00022475"/>
    </source>
</evidence>
<evidence type="ECO:0000256" key="2">
    <source>
        <dbReference type="ARBA" id="ARBA00022729"/>
    </source>
</evidence>
<evidence type="ECO:0000256" key="3">
    <source>
        <dbReference type="ARBA" id="ARBA00023136"/>
    </source>
</evidence>
<organism evidence="7 8">
    <name type="scientific">Velocimicrobium porci</name>
    <dbReference type="NCBI Taxonomy" id="2606634"/>
    <lineage>
        <taxon>Bacteria</taxon>
        <taxon>Bacillati</taxon>
        <taxon>Bacillota</taxon>
        <taxon>Clostridia</taxon>
        <taxon>Lachnospirales</taxon>
        <taxon>Lachnospiraceae</taxon>
        <taxon>Velocimicrobium</taxon>
    </lineage>
</organism>
<keyword evidence="3" id="KW-0472">Membrane</keyword>
<reference evidence="7 8" key="1">
    <citation type="submission" date="2019-08" db="EMBL/GenBank/DDBJ databases">
        <title>In-depth cultivation of the pig gut microbiome towards novel bacterial diversity and tailored functional studies.</title>
        <authorList>
            <person name="Wylensek D."/>
            <person name="Hitch T.C.A."/>
            <person name="Clavel T."/>
        </authorList>
    </citation>
    <scope>NUCLEOTIDE SEQUENCE [LARGE SCALE GENOMIC DNA]</scope>
    <source>
        <strain evidence="7 8">WCA-693-APC-MOT-I</strain>
    </source>
</reference>
<keyword evidence="2 6" id="KW-0732">Signal</keyword>
<evidence type="ECO:0000256" key="6">
    <source>
        <dbReference type="SAM" id="SignalP"/>
    </source>
</evidence>
<keyword evidence="5" id="KW-0449">Lipoprotein</keyword>
<keyword evidence="1" id="KW-1003">Cell membrane</keyword>
<evidence type="ECO:0000313" key="7">
    <source>
        <dbReference type="EMBL" id="MSS63596.1"/>
    </source>
</evidence>
<evidence type="ECO:0000313" key="8">
    <source>
        <dbReference type="Proteomes" id="UP000482209"/>
    </source>
</evidence>
<evidence type="ECO:0000256" key="5">
    <source>
        <dbReference type="ARBA" id="ARBA00023288"/>
    </source>
</evidence>
<evidence type="ECO:0000256" key="4">
    <source>
        <dbReference type="ARBA" id="ARBA00023139"/>
    </source>
</evidence>
<gene>
    <name evidence="7" type="ORF">FYJ58_06855</name>
</gene>
<dbReference type="InterPro" id="IPR050490">
    <property type="entry name" value="Bact_solute-bd_prot1"/>
</dbReference>
<dbReference type="PANTHER" id="PTHR43649">
    <property type="entry name" value="ARABINOSE-BINDING PROTEIN-RELATED"/>
    <property type="match status" value="1"/>
</dbReference>
<dbReference type="SUPFAM" id="SSF53850">
    <property type="entry name" value="Periplasmic binding protein-like II"/>
    <property type="match status" value="1"/>
</dbReference>